<dbReference type="EMBL" id="BMNE01000005">
    <property type="protein sequence ID" value="GGN87781.1"/>
    <property type="molecule type" value="Genomic_DNA"/>
</dbReference>
<gene>
    <name evidence="2" type="ORF">GCM10011610_44430</name>
</gene>
<sequence length="142" mass="15471">MAMTVWQDQGLEQFRELAIRLASIIQSSLDRSGSMTQLTEAIGNAEAFTDLMIEYSGRWFIETGGRSTLMGPELFWMLSEPGPRRGAAAGVRGQETSSEPELSGGQRGRKLLLICVFEALAHTQWLPEGMAEHPVTNGSGIG</sequence>
<name>A0ABQ2KMR8_9NOCA</name>
<feature type="compositionally biased region" description="Low complexity" evidence="1">
    <location>
        <begin position="84"/>
        <end position="93"/>
    </location>
</feature>
<reference evidence="3" key="1">
    <citation type="journal article" date="2019" name="Int. J. Syst. Evol. Microbiol.">
        <title>The Global Catalogue of Microorganisms (GCM) 10K type strain sequencing project: providing services to taxonomists for standard genome sequencing and annotation.</title>
        <authorList>
            <consortium name="The Broad Institute Genomics Platform"/>
            <consortium name="The Broad Institute Genome Sequencing Center for Infectious Disease"/>
            <person name="Wu L."/>
            <person name="Ma J."/>
        </authorList>
    </citation>
    <scope>NUCLEOTIDE SEQUENCE [LARGE SCALE GENOMIC DNA]</scope>
    <source>
        <strain evidence="3">CGMCC 4.7329</strain>
    </source>
</reference>
<organism evidence="2 3">
    <name type="scientific">Nocardia rhizosphaerihabitans</name>
    <dbReference type="NCBI Taxonomy" id="1691570"/>
    <lineage>
        <taxon>Bacteria</taxon>
        <taxon>Bacillati</taxon>
        <taxon>Actinomycetota</taxon>
        <taxon>Actinomycetes</taxon>
        <taxon>Mycobacteriales</taxon>
        <taxon>Nocardiaceae</taxon>
        <taxon>Nocardia</taxon>
    </lineage>
</organism>
<feature type="region of interest" description="Disordered" evidence="1">
    <location>
        <begin position="84"/>
        <end position="104"/>
    </location>
</feature>
<evidence type="ECO:0000313" key="2">
    <source>
        <dbReference type="EMBL" id="GGN87781.1"/>
    </source>
</evidence>
<proteinExistence type="predicted"/>
<protein>
    <submittedName>
        <fullName evidence="2">Uncharacterized protein</fullName>
    </submittedName>
</protein>
<evidence type="ECO:0000256" key="1">
    <source>
        <dbReference type="SAM" id="MobiDB-lite"/>
    </source>
</evidence>
<keyword evidence="3" id="KW-1185">Reference proteome</keyword>
<accession>A0ABQ2KMR8</accession>
<comment type="caution">
    <text evidence="2">The sequence shown here is derived from an EMBL/GenBank/DDBJ whole genome shotgun (WGS) entry which is preliminary data.</text>
</comment>
<dbReference type="Proteomes" id="UP000658127">
    <property type="component" value="Unassembled WGS sequence"/>
</dbReference>
<evidence type="ECO:0000313" key="3">
    <source>
        <dbReference type="Proteomes" id="UP000658127"/>
    </source>
</evidence>
<dbReference type="RefSeq" id="WP_189031534.1">
    <property type="nucleotide sequence ID" value="NZ_BMNE01000005.1"/>
</dbReference>